<dbReference type="Pfam" id="PF02518">
    <property type="entry name" value="HATPase_c"/>
    <property type="match status" value="1"/>
</dbReference>
<name>A0A1T1HAH1_OCELI</name>
<dbReference type="Proteomes" id="UP000190064">
    <property type="component" value="Unassembled WGS sequence"/>
</dbReference>
<gene>
    <name evidence="9" type="ORF">BTA35_0210725</name>
</gene>
<dbReference type="InterPro" id="IPR050351">
    <property type="entry name" value="BphY/WalK/GraS-like"/>
</dbReference>
<evidence type="ECO:0000313" key="9">
    <source>
        <dbReference type="EMBL" id="OOV86776.1"/>
    </source>
</evidence>
<sequence length="495" mass="56252">MVRNSNLYLFFYAGFTTVTFILAAFSTFVAYRLRDRVYFWYALYLITIMVVYLPISGVLFVVFEHAPSYLSDLFSGAGTGLSFFCFSVLSLYLLASGRPVNPWLKLYLQFTAAAGLVQALLSPFDAYVYVAEFVALNAVVFSFVLLISFGVRVKNGTTGDRFVFLALFLSVVGIVINFSRLLGWIPENIFTIHAFQFSSLLHMLLLNQAFAERVMSAEKDAVKSAQLSELRAKDMAAGMNQELIKVLDQEKILRLEQERFIDMISHEYRTPLSILKTNLEILELKEKPDWTGRHNLHVMQQATERLQEVFDKTIKGASWKQALERQHEHKELVSLMDHFMDEAHLMWSDIRIQYDVHVSQVWYKSLDASLMKTVVLNLIDNARKYSSDPFAIRVMLRASSDESALIFSVRNPVAESASHQDVELTKKYIRGANSAGTSGLGLGLNLVEQIVAEQGDRLELVETDKLFEARVYLTAEMDPNENLSSFENGKKKARP</sequence>
<dbReference type="CDD" id="cd00082">
    <property type="entry name" value="HisKA"/>
    <property type="match status" value="1"/>
</dbReference>
<dbReference type="InterPro" id="IPR005467">
    <property type="entry name" value="His_kinase_dom"/>
</dbReference>
<organism evidence="9 10">
    <name type="scientific">Oceanospirillum linum</name>
    <dbReference type="NCBI Taxonomy" id="966"/>
    <lineage>
        <taxon>Bacteria</taxon>
        <taxon>Pseudomonadati</taxon>
        <taxon>Pseudomonadota</taxon>
        <taxon>Gammaproteobacteria</taxon>
        <taxon>Oceanospirillales</taxon>
        <taxon>Oceanospirillaceae</taxon>
        <taxon>Oceanospirillum</taxon>
    </lineage>
</organism>
<dbReference type="RefSeq" id="WP_078319823.1">
    <property type="nucleotide sequence ID" value="NZ_FXTS01000005.1"/>
</dbReference>
<evidence type="ECO:0000256" key="3">
    <source>
        <dbReference type="ARBA" id="ARBA00022553"/>
    </source>
</evidence>
<keyword evidence="7" id="KW-0472">Membrane</keyword>
<dbReference type="InterPro" id="IPR011623">
    <property type="entry name" value="7TMR_DISM_rcpt_extracell_dom1"/>
</dbReference>
<dbReference type="GO" id="GO:0000155">
    <property type="term" value="F:phosphorelay sensor kinase activity"/>
    <property type="evidence" value="ECO:0007669"/>
    <property type="project" value="InterPro"/>
</dbReference>
<evidence type="ECO:0000256" key="4">
    <source>
        <dbReference type="ARBA" id="ARBA00022679"/>
    </source>
</evidence>
<dbReference type="GO" id="GO:0004721">
    <property type="term" value="F:phosphoprotein phosphatase activity"/>
    <property type="evidence" value="ECO:0007669"/>
    <property type="project" value="TreeGrafter"/>
</dbReference>
<dbReference type="SMART" id="SM00388">
    <property type="entry name" value="HisKA"/>
    <property type="match status" value="1"/>
</dbReference>
<protein>
    <recommendedName>
        <fullName evidence="2">histidine kinase</fullName>
        <ecNumber evidence="2">2.7.13.3</ecNumber>
    </recommendedName>
</protein>
<evidence type="ECO:0000256" key="6">
    <source>
        <dbReference type="ARBA" id="ARBA00023012"/>
    </source>
</evidence>
<dbReference type="PANTHER" id="PTHR45453:SF1">
    <property type="entry name" value="PHOSPHATE REGULON SENSOR PROTEIN PHOR"/>
    <property type="match status" value="1"/>
</dbReference>
<keyword evidence="7" id="KW-1133">Transmembrane helix</keyword>
<feature type="transmembrane region" description="Helical" evidence="7">
    <location>
        <begin position="6"/>
        <end position="31"/>
    </location>
</feature>
<accession>A0A1T1HAH1</accession>
<dbReference type="SUPFAM" id="SSF55874">
    <property type="entry name" value="ATPase domain of HSP90 chaperone/DNA topoisomerase II/histidine kinase"/>
    <property type="match status" value="1"/>
</dbReference>
<feature type="transmembrane region" description="Helical" evidence="7">
    <location>
        <begin position="73"/>
        <end position="94"/>
    </location>
</feature>
<dbReference type="GO" id="GO:0005886">
    <property type="term" value="C:plasma membrane"/>
    <property type="evidence" value="ECO:0007669"/>
    <property type="project" value="TreeGrafter"/>
</dbReference>
<dbReference type="InterPro" id="IPR003661">
    <property type="entry name" value="HisK_dim/P_dom"/>
</dbReference>
<keyword evidence="6" id="KW-0902">Two-component regulatory system</keyword>
<feature type="transmembrane region" description="Helical" evidence="7">
    <location>
        <begin position="162"/>
        <end position="182"/>
    </location>
</feature>
<proteinExistence type="predicted"/>
<dbReference type="InterPro" id="IPR036097">
    <property type="entry name" value="HisK_dim/P_sf"/>
</dbReference>
<keyword evidence="10" id="KW-1185">Reference proteome</keyword>
<evidence type="ECO:0000313" key="10">
    <source>
        <dbReference type="Proteomes" id="UP000190064"/>
    </source>
</evidence>
<feature type="transmembrane region" description="Helical" evidence="7">
    <location>
        <begin position="38"/>
        <end position="61"/>
    </location>
</feature>
<dbReference type="GO" id="GO:0016036">
    <property type="term" value="P:cellular response to phosphate starvation"/>
    <property type="evidence" value="ECO:0007669"/>
    <property type="project" value="TreeGrafter"/>
</dbReference>
<dbReference type="Gene3D" id="3.30.565.10">
    <property type="entry name" value="Histidine kinase-like ATPase, C-terminal domain"/>
    <property type="match status" value="1"/>
</dbReference>
<dbReference type="PROSITE" id="PS50109">
    <property type="entry name" value="HIS_KIN"/>
    <property type="match status" value="1"/>
</dbReference>
<feature type="transmembrane region" description="Helical" evidence="7">
    <location>
        <begin position="130"/>
        <end position="150"/>
    </location>
</feature>
<dbReference type="InterPro" id="IPR036890">
    <property type="entry name" value="HATPase_C_sf"/>
</dbReference>
<dbReference type="InterPro" id="IPR003594">
    <property type="entry name" value="HATPase_dom"/>
</dbReference>
<dbReference type="Pfam" id="PF00512">
    <property type="entry name" value="HisKA"/>
    <property type="match status" value="1"/>
</dbReference>
<dbReference type="EMBL" id="MTSD02000004">
    <property type="protein sequence ID" value="OOV86776.1"/>
    <property type="molecule type" value="Genomic_DNA"/>
</dbReference>
<dbReference type="Pfam" id="PF07695">
    <property type="entry name" value="7TMR-DISM_7TM"/>
    <property type="match status" value="1"/>
</dbReference>
<evidence type="ECO:0000256" key="1">
    <source>
        <dbReference type="ARBA" id="ARBA00000085"/>
    </source>
</evidence>
<dbReference type="Gene3D" id="1.10.287.130">
    <property type="match status" value="1"/>
</dbReference>
<comment type="catalytic activity">
    <reaction evidence="1">
        <text>ATP + protein L-histidine = ADP + protein N-phospho-L-histidine.</text>
        <dbReference type="EC" id="2.7.13.3"/>
    </reaction>
</comment>
<keyword evidence="5" id="KW-0418">Kinase</keyword>
<dbReference type="EC" id="2.7.13.3" evidence="2"/>
<keyword evidence="7" id="KW-0812">Transmembrane</keyword>
<reference evidence="9" key="1">
    <citation type="submission" date="2017-02" db="EMBL/GenBank/DDBJ databases">
        <title>Draft Genome Sequence of the Salt Water Bacterium Oceanospirillum linum ATCC 11336.</title>
        <authorList>
            <person name="Trachtenberg A.M."/>
            <person name="Carney J.G."/>
            <person name="Linnane J.D."/>
            <person name="Rheaume B.A."/>
            <person name="Pitts N.L."/>
            <person name="Mykles D.L."/>
            <person name="Maclea K.S."/>
        </authorList>
    </citation>
    <scope>NUCLEOTIDE SEQUENCE [LARGE SCALE GENOMIC DNA]</scope>
    <source>
        <strain evidence="9">ATCC 11336</strain>
    </source>
</reference>
<dbReference type="SUPFAM" id="SSF47384">
    <property type="entry name" value="Homodimeric domain of signal transducing histidine kinase"/>
    <property type="match status" value="1"/>
</dbReference>
<comment type="caution">
    <text evidence="9">The sequence shown here is derived from an EMBL/GenBank/DDBJ whole genome shotgun (WGS) entry which is preliminary data.</text>
</comment>
<evidence type="ECO:0000256" key="7">
    <source>
        <dbReference type="SAM" id="Phobius"/>
    </source>
</evidence>
<dbReference type="SMART" id="SM00387">
    <property type="entry name" value="HATPase_c"/>
    <property type="match status" value="1"/>
</dbReference>
<evidence type="ECO:0000259" key="8">
    <source>
        <dbReference type="PROSITE" id="PS50109"/>
    </source>
</evidence>
<evidence type="ECO:0000256" key="5">
    <source>
        <dbReference type="ARBA" id="ARBA00022777"/>
    </source>
</evidence>
<dbReference type="AlphaFoldDB" id="A0A1T1HAH1"/>
<dbReference type="STRING" id="966.BTA35_0210725"/>
<feature type="domain" description="Histidine kinase" evidence="8">
    <location>
        <begin position="263"/>
        <end position="477"/>
    </location>
</feature>
<dbReference type="PANTHER" id="PTHR45453">
    <property type="entry name" value="PHOSPHATE REGULON SENSOR PROTEIN PHOR"/>
    <property type="match status" value="1"/>
</dbReference>
<keyword evidence="4" id="KW-0808">Transferase</keyword>
<keyword evidence="3" id="KW-0597">Phosphoprotein</keyword>
<evidence type="ECO:0000256" key="2">
    <source>
        <dbReference type="ARBA" id="ARBA00012438"/>
    </source>
</evidence>